<organism evidence="1 2">
    <name type="scientific">Eumeta variegata</name>
    <name type="common">Bagworm moth</name>
    <name type="synonym">Eumeta japonica</name>
    <dbReference type="NCBI Taxonomy" id="151549"/>
    <lineage>
        <taxon>Eukaryota</taxon>
        <taxon>Metazoa</taxon>
        <taxon>Ecdysozoa</taxon>
        <taxon>Arthropoda</taxon>
        <taxon>Hexapoda</taxon>
        <taxon>Insecta</taxon>
        <taxon>Pterygota</taxon>
        <taxon>Neoptera</taxon>
        <taxon>Endopterygota</taxon>
        <taxon>Lepidoptera</taxon>
        <taxon>Glossata</taxon>
        <taxon>Ditrysia</taxon>
        <taxon>Tineoidea</taxon>
        <taxon>Psychidae</taxon>
        <taxon>Oiketicinae</taxon>
        <taxon>Eumeta</taxon>
    </lineage>
</organism>
<dbReference type="EMBL" id="BGZK01000561">
    <property type="protein sequence ID" value="GBP50227.1"/>
    <property type="molecule type" value="Genomic_DNA"/>
</dbReference>
<dbReference type="AlphaFoldDB" id="A0A4C1WJ92"/>
<comment type="caution">
    <text evidence="1">The sequence shown here is derived from an EMBL/GenBank/DDBJ whole genome shotgun (WGS) entry which is preliminary data.</text>
</comment>
<evidence type="ECO:0000313" key="1">
    <source>
        <dbReference type="EMBL" id="GBP50227.1"/>
    </source>
</evidence>
<dbReference type="Proteomes" id="UP000299102">
    <property type="component" value="Unassembled WGS sequence"/>
</dbReference>
<reference evidence="1 2" key="1">
    <citation type="journal article" date="2019" name="Commun. Biol.">
        <title>The bagworm genome reveals a unique fibroin gene that provides high tensile strength.</title>
        <authorList>
            <person name="Kono N."/>
            <person name="Nakamura H."/>
            <person name="Ohtoshi R."/>
            <person name="Tomita M."/>
            <person name="Numata K."/>
            <person name="Arakawa K."/>
        </authorList>
    </citation>
    <scope>NUCLEOTIDE SEQUENCE [LARGE SCALE GENOMIC DNA]</scope>
</reference>
<proteinExistence type="predicted"/>
<keyword evidence="2" id="KW-1185">Reference proteome</keyword>
<gene>
    <name evidence="1" type="ORF">EVAR_88062_1</name>
</gene>
<name>A0A4C1WJ92_EUMVA</name>
<evidence type="ECO:0000313" key="2">
    <source>
        <dbReference type="Proteomes" id="UP000299102"/>
    </source>
</evidence>
<sequence length="96" mass="11120">MKVKSMRWRCDIFIITMCGVVLKNRGCRNSGIREWCGLKEGVLTRVEKGKLLYFVHLRWMNEGRLTEQMYRANVCDGKAGEGGPRIAYMQTKLVAY</sequence>
<dbReference type="OrthoDB" id="425681at2759"/>
<accession>A0A4C1WJ92</accession>
<protein>
    <submittedName>
        <fullName evidence="1">Uncharacterized protein</fullName>
    </submittedName>
</protein>